<dbReference type="EC" id="2.5.1.16" evidence="5"/>
<comment type="caution">
    <text evidence="8">The sequence shown here is derived from an EMBL/GenBank/DDBJ whole genome shotgun (WGS) entry which is preliminary data.</text>
</comment>
<keyword evidence="4 5" id="KW-0620">Polyamine biosynthesis</keyword>
<keyword evidence="9" id="KW-1185">Reference proteome</keyword>
<evidence type="ECO:0000313" key="9">
    <source>
        <dbReference type="Proteomes" id="UP000484164"/>
    </source>
</evidence>
<evidence type="ECO:0000259" key="7">
    <source>
        <dbReference type="PROSITE" id="PS51006"/>
    </source>
</evidence>
<dbReference type="EMBL" id="WBVQ01000003">
    <property type="protein sequence ID" value="KAB2815182.1"/>
    <property type="molecule type" value="Genomic_DNA"/>
</dbReference>
<dbReference type="PROSITE" id="PS01330">
    <property type="entry name" value="PABS_1"/>
    <property type="match status" value="1"/>
</dbReference>
<dbReference type="HAMAP" id="MF_00198">
    <property type="entry name" value="Spermidine_synth"/>
    <property type="match status" value="1"/>
</dbReference>
<keyword evidence="5" id="KW-0812">Transmembrane</keyword>
<protein>
    <recommendedName>
        <fullName evidence="5">Polyamine aminopropyltransferase</fullName>
    </recommendedName>
    <alternativeName>
        <fullName evidence="5">Putrescine aminopropyltransferase</fullName>
        <shortName evidence="5">PAPT</shortName>
    </alternativeName>
    <alternativeName>
        <fullName evidence="5">Spermidine synthase</fullName>
        <shortName evidence="5">SPDS</shortName>
        <shortName evidence="5">SPDSY</shortName>
        <ecNumber evidence="5">2.5.1.16</ecNumber>
    </alternativeName>
</protein>
<evidence type="ECO:0000256" key="6">
    <source>
        <dbReference type="PROSITE-ProRule" id="PRU00354"/>
    </source>
</evidence>
<accession>A0A6L3ZC22</accession>
<feature type="active site" description="Proton acceptor" evidence="5 6">
    <location>
        <position position="364"/>
    </location>
</feature>
<keyword evidence="2 5" id="KW-0808">Transferase</keyword>
<evidence type="ECO:0000256" key="3">
    <source>
        <dbReference type="ARBA" id="ARBA00023066"/>
    </source>
</evidence>
<feature type="transmembrane region" description="Helical" evidence="5">
    <location>
        <begin position="38"/>
        <end position="59"/>
    </location>
</feature>
<feature type="domain" description="PABS" evidence="7">
    <location>
        <begin position="208"/>
        <end position="443"/>
    </location>
</feature>
<evidence type="ECO:0000256" key="1">
    <source>
        <dbReference type="ARBA" id="ARBA00007867"/>
    </source>
</evidence>
<dbReference type="GO" id="GO:0008295">
    <property type="term" value="P:spermidine biosynthetic process"/>
    <property type="evidence" value="ECO:0007669"/>
    <property type="project" value="UniProtKB-UniRule"/>
</dbReference>
<dbReference type="OrthoDB" id="9793120at2"/>
<feature type="binding site" evidence="5">
    <location>
        <begin position="346"/>
        <end position="347"/>
    </location>
    <ligand>
        <name>S-methyl-5'-thioadenosine</name>
        <dbReference type="ChEBI" id="CHEBI:17509"/>
    </ligand>
</feature>
<evidence type="ECO:0000256" key="5">
    <source>
        <dbReference type="HAMAP-Rule" id="MF_00198"/>
    </source>
</evidence>
<dbReference type="PANTHER" id="PTHR43317:SF1">
    <property type="entry name" value="THERMOSPERMINE SYNTHASE ACAULIS5"/>
    <property type="match status" value="1"/>
</dbReference>
<dbReference type="SUPFAM" id="SSF53335">
    <property type="entry name" value="S-adenosyl-L-methionine-dependent methyltransferases"/>
    <property type="match status" value="1"/>
</dbReference>
<feature type="binding site" evidence="5">
    <location>
        <position position="292"/>
    </location>
    <ligand>
        <name>spermidine</name>
        <dbReference type="ChEBI" id="CHEBI:57834"/>
    </ligand>
</feature>
<keyword evidence="5" id="KW-1003">Cell membrane</keyword>
<dbReference type="PANTHER" id="PTHR43317">
    <property type="entry name" value="THERMOSPERMINE SYNTHASE ACAULIS5"/>
    <property type="match status" value="1"/>
</dbReference>
<dbReference type="AlphaFoldDB" id="A0A6L3ZC22"/>
<dbReference type="UniPathway" id="UPA00248">
    <property type="reaction ID" value="UER00314"/>
</dbReference>
<dbReference type="PROSITE" id="PS51006">
    <property type="entry name" value="PABS_2"/>
    <property type="match status" value="1"/>
</dbReference>
<dbReference type="RefSeq" id="WP_151694218.1">
    <property type="nucleotide sequence ID" value="NZ_BMGX01000001.1"/>
</dbReference>
<evidence type="ECO:0000313" key="8">
    <source>
        <dbReference type="EMBL" id="KAB2815182.1"/>
    </source>
</evidence>
<dbReference type="InterPro" id="IPR030373">
    <property type="entry name" value="PABS_CS"/>
</dbReference>
<evidence type="ECO:0000256" key="4">
    <source>
        <dbReference type="ARBA" id="ARBA00023115"/>
    </source>
</evidence>
<comment type="subunit">
    <text evidence="5">Homodimer or homotetramer.</text>
</comment>
<feature type="binding site" evidence="5">
    <location>
        <position position="238"/>
    </location>
    <ligand>
        <name>S-methyl-5'-thioadenosine</name>
        <dbReference type="ChEBI" id="CHEBI:17509"/>
    </ligand>
</feature>
<feature type="transmembrane region" description="Helical" evidence="5">
    <location>
        <begin position="194"/>
        <end position="213"/>
    </location>
</feature>
<name>A0A6L3ZC22_9FLAO</name>
<dbReference type="InterPro" id="IPR001045">
    <property type="entry name" value="Spermi_synthase"/>
</dbReference>
<feature type="transmembrane region" description="Helical" evidence="5">
    <location>
        <begin position="66"/>
        <end position="94"/>
    </location>
</feature>
<feature type="transmembrane region" description="Helical" evidence="5">
    <location>
        <begin position="167"/>
        <end position="187"/>
    </location>
</feature>
<comment type="function">
    <text evidence="5">Catalyzes the irreversible transfer of a propylamine group from the amino donor S-adenosylmethioninamine (decarboxy-AdoMet) to putrescine (1,4-diaminobutane) to yield spermidine.</text>
</comment>
<reference evidence="8 9" key="1">
    <citation type="submission" date="2019-10" db="EMBL/GenBank/DDBJ databases">
        <title>Genome sequence of Phaeocystidibacter marisrubri JCM30614 (type strain).</title>
        <authorList>
            <person name="Bowman J.P."/>
        </authorList>
    </citation>
    <scope>NUCLEOTIDE SEQUENCE [LARGE SCALE GENOMIC DNA]</scope>
    <source>
        <strain evidence="8 9">JCM 30614</strain>
    </source>
</reference>
<dbReference type="CDD" id="cd02440">
    <property type="entry name" value="AdoMet_MTases"/>
    <property type="match status" value="1"/>
</dbReference>
<comment type="catalytic activity">
    <reaction evidence="5">
        <text>S-adenosyl 3-(methylsulfanyl)propylamine + putrescine = S-methyl-5'-thioadenosine + spermidine + H(+)</text>
        <dbReference type="Rhea" id="RHEA:12721"/>
        <dbReference type="ChEBI" id="CHEBI:15378"/>
        <dbReference type="ChEBI" id="CHEBI:17509"/>
        <dbReference type="ChEBI" id="CHEBI:57443"/>
        <dbReference type="ChEBI" id="CHEBI:57834"/>
        <dbReference type="ChEBI" id="CHEBI:326268"/>
        <dbReference type="EC" id="2.5.1.16"/>
    </reaction>
</comment>
<dbReference type="Gene3D" id="3.40.50.150">
    <property type="entry name" value="Vaccinia Virus protein VP39"/>
    <property type="match status" value="1"/>
</dbReference>
<comment type="similarity">
    <text evidence="1 5">Belongs to the spermidine/spermine synthase family.</text>
</comment>
<dbReference type="InterPro" id="IPR029063">
    <property type="entry name" value="SAM-dependent_MTases_sf"/>
</dbReference>
<feature type="binding site" evidence="5">
    <location>
        <position position="268"/>
    </location>
    <ligand>
        <name>spermidine</name>
        <dbReference type="ChEBI" id="CHEBI:57834"/>
    </ligand>
</feature>
<proteinExistence type="inferred from homology"/>
<dbReference type="InterPro" id="IPR030374">
    <property type="entry name" value="PABS"/>
</dbReference>
<sequence>MNAKSTLLKAALFATGFSGIVSEYVLATLASYFLGDSIVQWALVISLMLFFMGIGARITRQIEKNVFAWLVGTEFLLSIIVSLSALLTYAFAAYSDFTGLLIYSISALTGCLIGMELPLAIRLNDQFEVLQVNVSNILEKDYYGSLVGGVFFVFIGLPYLGLAYTPIALGLVNLLVGIALLNVFPAFGKWGKMGWNALAFVLVAFISASFAFADHVIQYGEQKNYSDKIIYQDQSPYQKIVITQWKNDFWLYLNQNLQFSTMDEPLYHEVLVHPVMQLHPHPTHVAILGGGDGCAVRELLKYESIESITLVDLDPAMVELAKTHDVLVRQNDSSFYSPKVHIYNDDAYHYMDTSRALYDVIILDLPDPRTVELSRMYSYEFYSICKRQLRPGGVLITQAGSPYFAPSSFRCIDLTLQKAGFSTLPIHNNILTMGEWGWVIGSADSTSKNELIQRVKAGDWEELPLEFMNGEAVSLITSFGQNYFEQKIDSIQPNHVHDPVLYHYYLNGRWDTY</sequence>
<organism evidence="8 9">
    <name type="scientific">Phaeocystidibacter marisrubri</name>
    <dbReference type="NCBI Taxonomy" id="1577780"/>
    <lineage>
        <taxon>Bacteria</taxon>
        <taxon>Pseudomonadati</taxon>
        <taxon>Bacteroidota</taxon>
        <taxon>Flavobacteriia</taxon>
        <taxon>Flavobacteriales</taxon>
        <taxon>Phaeocystidibacteraceae</taxon>
        <taxon>Phaeocystidibacter</taxon>
    </lineage>
</organism>
<dbReference type="Proteomes" id="UP000484164">
    <property type="component" value="Unassembled WGS sequence"/>
</dbReference>
<feature type="transmembrane region" description="Helical" evidence="5">
    <location>
        <begin position="12"/>
        <end position="32"/>
    </location>
</feature>
<dbReference type="Pfam" id="PF01564">
    <property type="entry name" value="Spermine_synth"/>
    <property type="match status" value="1"/>
</dbReference>
<dbReference type="GO" id="GO:0010487">
    <property type="term" value="F:thermospermine synthase activity"/>
    <property type="evidence" value="ECO:0007669"/>
    <property type="project" value="UniProtKB-ARBA"/>
</dbReference>
<feature type="binding site" evidence="5">
    <location>
        <position position="312"/>
    </location>
    <ligand>
        <name>S-methyl-5'-thioadenosine</name>
        <dbReference type="ChEBI" id="CHEBI:17509"/>
    </ligand>
</feature>
<comment type="subcellular location">
    <subcellularLocation>
        <location evidence="5">Cell membrane</location>
        <topology evidence="5">Multi-pass membrane protein</topology>
    </subcellularLocation>
</comment>
<dbReference type="NCBIfam" id="NF002956">
    <property type="entry name" value="PRK03612.1"/>
    <property type="match status" value="1"/>
</dbReference>
<feature type="transmembrane region" description="Helical" evidence="5">
    <location>
        <begin position="142"/>
        <end position="161"/>
    </location>
</feature>
<dbReference type="GO" id="GO:0005886">
    <property type="term" value="C:plasma membrane"/>
    <property type="evidence" value="ECO:0007669"/>
    <property type="project" value="UniProtKB-SubCell"/>
</dbReference>
<evidence type="ECO:0000256" key="2">
    <source>
        <dbReference type="ARBA" id="ARBA00022679"/>
    </source>
</evidence>
<comment type="caution">
    <text evidence="5">Lacks conserved residue(s) required for the propagation of feature annotation.</text>
</comment>
<dbReference type="GO" id="GO:0004766">
    <property type="term" value="F:spermidine synthase activity"/>
    <property type="evidence" value="ECO:0007669"/>
    <property type="project" value="UniProtKB-UniRule"/>
</dbReference>
<feature type="transmembrane region" description="Helical" evidence="5">
    <location>
        <begin position="100"/>
        <end position="121"/>
    </location>
</feature>
<keyword evidence="5" id="KW-0472">Membrane</keyword>
<comment type="pathway">
    <text evidence="5">Amine and polyamine biosynthesis; spermidine biosynthesis; spermidine from putrescine: step 1/1.</text>
</comment>
<keyword evidence="5" id="KW-1133">Transmembrane helix</keyword>
<gene>
    <name evidence="5" type="primary">speE</name>
    <name evidence="8" type="ORF">F8C82_13880</name>
</gene>
<keyword evidence="3 5" id="KW-0745">Spermidine biosynthesis</keyword>